<dbReference type="GO" id="GO:0003678">
    <property type="term" value="F:DNA helicase activity"/>
    <property type="evidence" value="ECO:0007669"/>
    <property type="project" value="UniProtKB-EC"/>
</dbReference>
<keyword evidence="8" id="KW-0067">ATP-binding</keyword>
<dbReference type="Pfam" id="PF14520">
    <property type="entry name" value="HHH_5"/>
    <property type="match status" value="1"/>
</dbReference>
<dbReference type="InterPro" id="IPR003583">
    <property type="entry name" value="Hlx-hairpin-Hlx_DNA-bd_motif"/>
</dbReference>
<dbReference type="SUPFAM" id="SSF46929">
    <property type="entry name" value="DNA helicase RuvA subunit, C-terminal domain"/>
    <property type="match status" value="1"/>
</dbReference>
<keyword evidence="4 6" id="KW-0233">DNA recombination</keyword>
<dbReference type="HAMAP" id="MF_00031">
    <property type="entry name" value="DNA_HJ_migration_RuvA"/>
    <property type="match status" value="1"/>
</dbReference>
<keyword evidence="8" id="KW-0378">Hydrolase</keyword>
<comment type="subcellular location">
    <subcellularLocation>
        <location evidence="6">Cytoplasm</location>
    </subcellularLocation>
</comment>
<keyword evidence="9" id="KW-1185">Reference proteome</keyword>
<keyword evidence="8" id="KW-0347">Helicase</keyword>
<keyword evidence="3 6" id="KW-0238">DNA-binding</keyword>
<dbReference type="InterPro" id="IPR012340">
    <property type="entry name" value="NA-bd_OB-fold"/>
</dbReference>
<dbReference type="NCBIfam" id="TIGR00084">
    <property type="entry name" value="ruvA"/>
    <property type="match status" value="1"/>
</dbReference>
<dbReference type="Pfam" id="PF07499">
    <property type="entry name" value="RuvA_C"/>
    <property type="match status" value="1"/>
</dbReference>
<dbReference type="Gene3D" id="1.10.150.20">
    <property type="entry name" value="5' to 3' exonuclease, C-terminal subdomain"/>
    <property type="match status" value="1"/>
</dbReference>
<reference evidence="8 9" key="1">
    <citation type="submission" date="2021-03" db="EMBL/GenBank/DDBJ databases">
        <title>Genomic Encyclopedia of Type Strains, Phase IV (KMG-IV): sequencing the most valuable type-strain genomes for metagenomic binning, comparative biology and taxonomic classification.</title>
        <authorList>
            <person name="Goeker M."/>
        </authorList>
    </citation>
    <scope>NUCLEOTIDE SEQUENCE [LARGE SCALE GENOMIC DNA]</scope>
    <source>
        <strain evidence="8 9">DSM 27138</strain>
    </source>
</reference>
<keyword evidence="2 6" id="KW-0227">DNA damage</keyword>
<comment type="similarity">
    <text evidence="6">Belongs to the RuvA family.</text>
</comment>
<evidence type="ECO:0000256" key="5">
    <source>
        <dbReference type="ARBA" id="ARBA00023204"/>
    </source>
</evidence>
<comment type="caution">
    <text evidence="6">Lacks conserved residue(s) required for the propagation of feature annotation.</text>
</comment>
<feature type="domain" description="Helix-hairpin-helix DNA-binding motif class 1" evidence="7">
    <location>
        <begin position="73"/>
        <end position="92"/>
    </location>
</feature>
<evidence type="ECO:0000256" key="6">
    <source>
        <dbReference type="HAMAP-Rule" id="MF_00031"/>
    </source>
</evidence>
<dbReference type="SUPFAM" id="SSF47781">
    <property type="entry name" value="RuvA domain 2-like"/>
    <property type="match status" value="1"/>
</dbReference>
<dbReference type="Gene3D" id="1.10.8.10">
    <property type="entry name" value="DNA helicase RuvA subunit, C-terminal domain"/>
    <property type="match status" value="1"/>
</dbReference>
<dbReference type="InterPro" id="IPR011114">
    <property type="entry name" value="RuvA_C"/>
</dbReference>
<evidence type="ECO:0000256" key="4">
    <source>
        <dbReference type="ARBA" id="ARBA00023172"/>
    </source>
</evidence>
<dbReference type="InterPro" id="IPR000085">
    <property type="entry name" value="RuvA"/>
</dbReference>
<keyword evidence="8" id="KW-0547">Nucleotide-binding</keyword>
<comment type="caution">
    <text evidence="8">The sequence shown here is derived from an EMBL/GenBank/DDBJ whole genome shotgun (WGS) entry which is preliminary data.</text>
</comment>
<comment type="subunit">
    <text evidence="6">Homotetramer. Forms an RuvA(8)-RuvB(12)-Holliday junction (HJ) complex. HJ DNA is sandwiched between 2 RuvA tetramers; dsDNA enters through RuvA and exits via RuvB. An RuvB hexamer assembles on each DNA strand where it exits the tetramer. Each RuvB hexamer is contacted by two RuvA subunits (via domain III) on 2 adjacent RuvB subunits; this complex drives branch migration. In the full resolvosome a probable DNA-RuvA(4)-RuvB(12)-RuvC(2) complex forms which resolves the HJ.</text>
</comment>
<accession>A0ABS4JNT9</accession>
<name>A0ABS4JNT9_9FIRM</name>
<evidence type="ECO:0000256" key="1">
    <source>
        <dbReference type="ARBA" id="ARBA00022490"/>
    </source>
</evidence>
<dbReference type="InterPro" id="IPR013849">
    <property type="entry name" value="DNA_helicase_Holl-junc_RuvA_I"/>
</dbReference>
<dbReference type="Proteomes" id="UP001519289">
    <property type="component" value="Unassembled WGS sequence"/>
</dbReference>
<evidence type="ECO:0000259" key="7">
    <source>
        <dbReference type="SMART" id="SM00278"/>
    </source>
</evidence>
<evidence type="ECO:0000256" key="3">
    <source>
        <dbReference type="ARBA" id="ARBA00023125"/>
    </source>
</evidence>
<dbReference type="CDD" id="cd14332">
    <property type="entry name" value="UBA_RuvA_C"/>
    <property type="match status" value="1"/>
</dbReference>
<dbReference type="SUPFAM" id="SSF50249">
    <property type="entry name" value="Nucleic acid-binding proteins"/>
    <property type="match status" value="1"/>
</dbReference>
<dbReference type="RefSeq" id="WP_209465352.1">
    <property type="nucleotide sequence ID" value="NZ_JAGGLG010000003.1"/>
</dbReference>
<keyword evidence="5 6" id="KW-0234">DNA repair</keyword>
<dbReference type="EMBL" id="JAGGLG010000003">
    <property type="protein sequence ID" value="MBP2017204.1"/>
    <property type="molecule type" value="Genomic_DNA"/>
</dbReference>
<feature type="region of interest" description="Domain I" evidence="6">
    <location>
        <begin position="1"/>
        <end position="64"/>
    </location>
</feature>
<feature type="region of interest" description="Domain III" evidence="6">
    <location>
        <begin position="148"/>
        <end position="204"/>
    </location>
</feature>
<evidence type="ECO:0000313" key="8">
    <source>
        <dbReference type="EMBL" id="MBP2017204.1"/>
    </source>
</evidence>
<feature type="domain" description="Helix-hairpin-helix DNA-binding motif class 1" evidence="7">
    <location>
        <begin position="108"/>
        <end position="127"/>
    </location>
</feature>
<dbReference type="SMART" id="SM00278">
    <property type="entry name" value="HhH1"/>
    <property type="match status" value="2"/>
</dbReference>
<evidence type="ECO:0000313" key="9">
    <source>
        <dbReference type="Proteomes" id="UP001519289"/>
    </source>
</evidence>
<gene>
    <name evidence="6" type="primary">ruvA</name>
    <name evidence="8" type="ORF">J2Z79_000578</name>
</gene>
<sequence length="204" mass="21496">MIAHLRGELVTATADSVVIDVAGVGYRCLVPSSTRSRLPAIGSVVHLYTSLQVREDALTLYGFLTPAEYDLFTLLLRVDGIGPKAALAVLSATDPESFRRAVAFEDIAALTRVPGIGKKTAQRLVLELKEKVGSLGVAPWAQGEVPAAAPPAGDVWSEAAEALCALGYSRTEAVEALARARAEAGDSPSVETLVRLGLKQLFRG</sequence>
<dbReference type="Gene3D" id="2.40.50.140">
    <property type="entry name" value="Nucleic acid-binding proteins"/>
    <property type="match status" value="1"/>
</dbReference>
<comment type="function">
    <text evidence="6">The RuvA-RuvB-RuvC complex processes Holliday junction (HJ) DNA during genetic recombination and DNA repair, while the RuvA-RuvB complex plays an important role in the rescue of blocked DNA replication forks via replication fork reversal (RFR). RuvA specifically binds to HJ cruciform DNA, conferring on it an open structure. The RuvB hexamer acts as an ATP-dependent pump, pulling dsDNA into and through the RuvAB complex. HJ branch migration allows RuvC to scan DNA until it finds its consensus sequence, where it cleaves and resolves the cruciform DNA.</text>
</comment>
<evidence type="ECO:0000256" key="2">
    <source>
        <dbReference type="ARBA" id="ARBA00022763"/>
    </source>
</evidence>
<dbReference type="Pfam" id="PF01330">
    <property type="entry name" value="RuvA_N"/>
    <property type="match status" value="1"/>
</dbReference>
<comment type="domain">
    <text evidence="6">Has three domains with a flexible linker between the domains II and III and assumes an 'L' shape. Domain III is highly mobile and contacts RuvB.</text>
</comment>
<dbReference type="GO" id="GO:0016787">
    <property type="term" value="F:hydrolase activity"/>
    <property type="evidence" value="ECO:0007669"/>
    <property type="project" value="UniProtKB-KW"/>
</dbReference>
<keyword evidence="1 6" id="KW-0963">Cytoplasm</keyword>
<proteinExistence type="inferred from homology"/>
<protein>
    <recommendedName>
        <fullName evidence="6">Holliday junction branch migration complex subunit RuvA</fullName>
    </recommendedName>
</protein>
<organism evidence="8 9">
    <name type="scientific">Symbiobacterium terraclitae</name>
    <dbReference type="NCBI Taxonomy" id="557451"/>
    <lineage>
        <taxon>Bacteria</taxon>
        <taxon>Bacillati</taxon>
        <taxon>Bacillota</taxon>
        <taxon>Clostridia</taxon>
        <taxon>Eubacteriales</taxon>
        <taxon>Symbiobacteriaceae</taxon>
        <taxon>Symbiobacterium</taxon>
    </lineage>
</organism>
<dbReference type="InterPro" id="IPR010994">
    <property type="entry name" value="RuvA_2-like"/>
</dbReference>
<dbReference type="InterPro" id="IPR036267">
    <property type="entry name" value="RuvA_C_sf"/>
</dbReference>